<dbReference type="HOGENOM" id="CLU_2139435_0_0_1"/>
<dbReference type="STRING" id="765440.A0A0C3B224"/>
<evidence type="ECO:0000313" key="3">
    <source>
        <dbReference type="Proteomes" id="UP000054166"/>
    </source>
</evidence>
<accession>A0A0C3B224</accession>
<dbReference type="EMBL" id="KN833369">
    <property type="protein sequence ID" value="KIM71287.1"/>
    <property type="molecule type" value="Genomic_DNA"/>
</dbReference>
<protein>
    <recommendedName>
        <fullName evidence="1">DUF6589 domain-containing protein</fullName>
    </recommendedName>
</protein>
<reference evidence="3" key="2">
    <citation type="submission" date="2015-01" db="EMBL/GenBank/DDBJ databases">
        <title>Evolutionary Origins and Diversification of the Mycorrhizal Mutualists.</title>
        <authorList>
            <consortium name="DOE Joint Genome Institute"/>
            <consortium name="Mycorrhizal Genomics Consortium"/>
            <person name="Kohler A."/>
            <person name="Kuo A."/>
            <person name="Nagy L.G."/>
            <person name="Floudas D."/>
            <person name="Copeland A."/>
            <person name="Barry K.W."/>
            <person name="Cichocki N."/>
            <person name="Veneault-Fourrey C."/>
            <person name="LaButti K."/>
            <person name="Lindquist E.A."/>
            <person name="Lipzen A."/>
            <person name="Lundell T."/>
            <person name="Morin E."/>
            <person name="Murat C."/>
            <person name="Riley R."/>
            <person name="Ohm R."/>
            <person name="Sun H."/>
            <person name="Tunlid A."/>
            <person name="Henrissat B."/>
            <person name="Grigoriev I.V."/>
            <person name="Hibbett D.S."/>
            <person name="Martin F."/>
        </authorList>
    </citation>
    <scope>NUCLEOTIDE SEQUENCE [LARGE SCALE GENOMIC DNA]</scope>
    <source>
        <strain evidence="3">F 1598</strain>
    </source>
</reference>
<name>A0A0C3B224_PILCF</name>
<dbReference type="InterPro" id="IPR046496">
    <property type="entry name" value="DUF6589"/>
</dbReference>
<gene>
    <name evidence="2" type="ORF">PILCRDRAFT_17200</name>
</gene>
<evidence type="ECO:0000259" key="1">
    <source>
        <dbReference type="Pfam" id="PF20231"/>
    </source>
</evidence>
<feature type="domain" description="DUF6589" evidence="1">
    <location>
        <begin position="14"/>
        <end position="122"/>
    </location>
</feature>
<keyword evidence="3" id="KW-1185">Reference proteome</keyword>
<dbReference type="Pfam" id="PF20231">
    <property type="entry name" value="DUF6589"/>
    <property type="match status" value="1"/>
</dbReference>
<organism evidence="2 3">
    <name type="scientific">Piloderma croceum (strain F 1598)</name>
    <dbReference type="NCBI Taxonomy" id="765440"/>
    <lineage>
        <taxon>Eukaryota</taxon>
        <taxon>Fungi</taxon>
        <taxon>Dikarya</taxon>
        <taxon>Basidiomycota</taxon>
        <taxon>Agaricomycotina</taxon>
        <taxon>Agaricomycetes</taxon>
        <taxon>Agaricomycetidae</taxon>
        <taxon>Atheliales</taxon>
        <taxon>Atheliaceae</taxon>
        <taxon>Piloderma</taxon>
    </lineage>
</organism>
<dbReference type="AlphaFoldDB" id="A0A0C3B224"/>
<sequence length="130" mass="15208">MHYVGGYEANIFDLRGQPLAARDAQHENILLMHQYFLLYEEISFSMNHGDIGHLETLFPPWIYLFRATGKHKYAALMVTFMTDVHFVYLPGLKHAVRYNLMVNPTGKEGKFRGADWVEELNTLFTMVQFY</sequence>
<evidence type="ECO:0000313" key="2">
    <source>
        <dbReference type="EMBL" id="KIM71287.1"/>
    </source>
</evidence>
<proteinExistence type="predicted"/>
<dbReference type="OrthoDB" id="4743193at2759"/>
<dbReference type="InParanoid" id="A0A0C3B224"/>
<dbReference type="Proteomes" id="UP000054166">
    <property type="component" value="Unassembled WGS sequence"/>
</dbReference>
<reference evidence="2 3" key="1">
    <citation type="submission" date="2014-04" db="EMBL/GenBank/DDBJ databases">
        <authorList>
            <consortium name="DOE Joint Genome Institute"/>
            <person name="Kuo A."/>
            <person name="Tarkka M."/>
            <person name="Buscot F."/>
            <person name="Kohler A."/>
            <person name="Nagy L.G."/>
            <person name="Floudas D."/>
            <person name="Copeland A."/>
            <person name="Barry K.W."/>
            <person name="Cichocki N."/>
            <person name="Veneault-Fourrey C."/>
            <person name="LaButti K."/>
            <person name="Lindquist E.A."/>
            <person name="Lipzen A."/>
            <person name="Lundell T."/>
            <person name="Morin E."/>
            <person name="Murat C."/>
            <person name="Sun H."/>
            <person name="Tunlid A."/>
            <person name="Henrissat B."/>
            <person name="Grigoriev I.V."/>
            <person name="Hibbett D.S."/>
            <person name="Martin F."/>
            <person name="Nordberg H.P."/>
            <person name="Cantor M.N."/>
            <person name="Hua S.X."/>
        </authorList>
    </citation>
    <scope>NUCLEOTIDE SEQUENCE [LARGE SCALE GENOMIC DNA]</scope>
    <source>
        <strain evidence="2 3">F 1598</strain>
    </source>
</reference>